<feature type="coiled-coil region" evidence="1">
    <location>
        <begin position="111"/>
        <end position="140"/>
    </location>
</feature>
<protein>
    <submittedName>
        <fullName evidence="3">Uncharacterized protein</fullName>
    </submittedName>
</protein>
<proteinExistence type="predicted"/>
<evidence type="ECO:0000313" key="4">
    <source>
        <dbReference type="Proteomes" id="UP000067523"/>
    </source>
</evidence>
<evidence type="ECO:0000256" key="1">
    <source>
        <dbReference type="SAM" id="Coils"/>
    </source>
</evidence>
<name>A0A0U2VGE9_9ENTE</name>
<keyword evidence="2" id="KW-0472">Membrane</keyword>
<keyword evidence="4" id="KW-1185">Reference proteome</keyword>
<organism evidence="3 4">
    <name type="scientific">Enterococcus rotai</name>
    <dbReference type="NCBI Taxonomy" id="118060"/>
    <lineage>
        <taxon>Bacteria</taxon>
        <taxon>Bacillati</taxon>
        <taxon>Bacillota</taxon>
        <taxon>Bacilli</taxon>
        <taxon>Lactobacillales</taxon>
        <taxon>Enterococcaceae</taxon>
        <taxon>Enterococcus</taxon>
    </lineage>
</organism>
<evidence type="ECO:0000313" key="3">
    <source>
        <dbReference type="EMBL" id="ALS36539.1"/>
    </source>
</evidence>
<dbReference type="KEGG" id="erx:ATZ35_05005"/>
<gene>
    <name evidence="3" type="ORF">ATZ35_05005</name>
</gene>
<feature type="transmembrane region" description="Helical" evidence="2">
    <location>
        <begin position="6"/>
        <end position="30"/>
    </location>
</feature>
<keyword evidence="2" id="KW-1133">Transmembrane helix</keyword>
<dbReference type="Proteomes" id="UP000067523">
    <property type="component" value="Chromosome"/>
</dbReference>
<dbReference type="EMBL" id="CP013655">
    <property type="protein sequence ID" value="ALS36539.1"/>
    <property type="molecule type" value="Genomic_DNA"/>
</dbReference>
<accession>A0A0U2VGE9</accession>
<sequence length="221" mass="25529">MLLLDWVFIATLSGAILFALFSLFCFFSLLKTGKLLGQLSRIKTKNTRKRKKIRRKIKKATVKRKKQRRNVIVCFVLALCLCSTAFYSRYYQATNLGERDSEGIVQGYYLLNETINQINSLSENNNSEKAENNLRELAAKLSSFGMRGADGRLTTEGQRLLTRYYNQVKELGLNLNNQSSEMIENPQTREEYISVIQKTQVTQTKIIDYFKVNEQALQQKK</sequence>
<dbReference type="AlphaFoldDB" id="A0A0U2VGE9"/>
<keyword evidence="2" id="KW-0812">Transmembrane</keyword>
<keyword evidence="1" id="KW-0175">Coiled coil</keyword>
<dbReference type="STRING" id="118060.ATZ35_05005"/>
<evidence type="ECO:0000256" key="2">
    <source>
        <dbReference type="SAM" id="Phobius"/>
    </source>
</evidence>
<dbReference type="RefSeq" id="WP_208929780.1">
    <property type="nucleotide sequence ID" value="NZ_CP013655.1"/>
</dbReference>
<feature type="transmembrane region" description="Helical" evidence="2">
    <location>
        <begin position="71"/>
        <end position="91"/>
    </location>
</feature>
<reference evidence="4" key="1">
    <citation type="submission" date="2015-12" db="EMBL/GenBank/DDBJ databases">
        <authorList>
            <person name="Lauer A."/>
            <person name="Humrighouse B."/>
            <person name="Loparev V."/>
            <person name="Shewmaker P.L."/>
            <person name="Whitney A.M."/>
            <person name="McLaughlin R.W."/>
        </authorList>
    </citation>
    <scope>NUCLEOTIDE SEQUENCE [LARGE SCALE GENOMIC DNA]</scope>
    <source>
        <strain evidence="4">LMG 26678</strain>
    </source>
</reference>